<dbReference type="InterPro" id="IPR043128">
    <property type="entry name" value="Rev_trsase/Diguanyl_cyclase"/>
</dbReference>
<protein>
    <submittedName>
        <fullName evidence="2">Putative reverse transcriptase domain-containing protein</fullName>
    </submittedName>
</protein>
<dbReference type="Gene3D" id="3.30.70.270">
    <property type="match status" value="1"/>
</dbReference>
<dbReference type="GO" id="GO:0003676">
    <property type="term" value="F:nucleic acid binding"/>
    <property type="evidence" value="ECO:0007669"/>
    <property type="project" value="InterPro"/>
</dbReference>
<dbReference type="InterPro" id="IPR041588">
    <property type="entry name" value="Integrase_H2C2"/>
</dbReference>
<comment type="caution">
    <text evidence="2">The sequence shown here is derived from an EMBL/GenBank/DDBJ whole genome shotgun (WGS) entry which is preliminary data.</text>
</comment>
<dbReference type="Gene3D" id="3.30.420.10">
    <property type="entry name" value="Ribonuclease H-like superfamily/Ribonuclease H"/>
    <property type="match status" value="2"/>
</dbReference>
<dbReference type="EMBL" id="BKCJ010332814">
    <property type="protein sequence ID" value="GEZ85506.1"/>
    <property type="molecule type" value="Genomic_DNA"/>
</dbReference>
<dbReference type="InterPro" id="IPR043502">
    <property type="entry name" value="DNA/RNA_pol_sf"/>
</dbReference>
<feature type="non-terminal residue" evidence="2">
    <location>
        <position position="583"/>
    </location>
</feature>
<sequence length="583" mass="67898">MKELSDQLKEMSEKGFIRPSSSPWGAPVLFVKKKDESFRMCIDYRIHGFDESSVQAYLDKFMIMFIDDILIYSKSKEKHEEHLKIILGLLKKEQLYAKFSKYSLPSRKANVVVDAPSRKEIENPLRVGALVMSVYTDLSGRIIQAQTKAVKKENANAKNLGRLLKLIFEICSDEVRYFDKRICLPLFGELRDLIMHESHKLKYSIHPGSNKMYQDLKKPYWWPNMKADIATYVIKCLTCAKVKAEHQKLSRLLKQLEILEWIWEKITIDFVTRLLRTPSGYDSIWIIVVWLTKSAHFLPMKKTDSMGKLTHLYLKEIVCRYSLPSRKANVVVDAPSKKEIEKPLRVRALVMSVYTDLSGRIIRAQTKAVKKENANAKNLGRLLKLIFKICSDEVRYFDKRICLPLFGGLRDLIMHESHKLKYSIHPGSDKMYQDLKKPYWWPNMKADIATYVIKCLTCAKVKAEHQKLLGLLKQPKIPEWIWEKITIDFVTRLLRTPSGYDSIWIIVVWLTKSAHFLPMKKTDSMEKLTHLYLKEIVYRYGVPVSIISIRDSQFALGFWRSLQKALGTDVNMSTAYHSETDDQ</sequence>
<reference evidence="2" key="1">
    <citation type="journal article" date="2019" name="Sci. Rep.">
        <title>Draft genome of Tanacetum cinerariifolium, the natural source of mosquito coil.</title>
        <authorList>
            <person name="Yamashiro T."/>
            <person name="Shiraishi A."/>
            <person name="Satake H."/>
            <person name="Nakayama K."/>
        </authorList>
    </citation>
    <scope>NUCLEOTIDE SEQUENCE</scope>
</reference>
<keyword evidence="2" id="KW-0548">Nucleotidyltransferase</keyword>
<dbReference type="Gene3D" id="3.10.10.10">
    <property type="entry name" value="HIV Type 1 Reverse Transcriptase, subunit A, domain 1"/>
    <property type="match status" value="1"/>
</dbReference>
<dbReference type="AlphaFoldDB" id="A0A699ITZ3"/>
<keyword evidence="2" id="KW-0695">RNA-directed DNA polymerase</keyword>
<dbReference type="GO" id="GO:0003964">
    <property type="term" value="F:RNA-directed DNA polymerase activity"/>
    <property type="evidence" value="ECO:0007669"/>
    <property type="project" value="UniProtKB-KW"/>
</dbReference>
<dbReference type="SUPFAM" id="SSF56672">
    <property type="entry name" value="DNA/RNA polymerases"/>
    <property type="match status" value="1"/>
</dbReference>
<gene>
    <name evidence="2" type="ORF">Tci_557479</name>
</gene>
<dbReference type="InterPro" id="IPR036397">
    <property type="entry name" value="RNaseH_sf"/>
</dbReference>
<dbReference type="InterPro" id="IPR012337">
    <property type="entry name" value="RNaseH-like_sf"/>
</dbReference>
<dbReference type="PANTHER" id="PTHR37984">
    <property type="entry name" value="PROTEIN CBG26694"/>
    <property type="match status" value="1"/>
</dbReference>
<dbReference type="Gene3D" id="1.10.340.70">
    <property type="match status" value="2"/>
</dbReference>
<dbReference type="Pfam" id="PF17921">
    <property type="entry name" value="Integrase_H2C2"/>
    <property type="match status" value="2"/>
</dbReference>
<dbReference type="SUPFAM" id="SSF53098">
    <property type="entry name" value="Ribonuclease H-like"/>
    <property type="match status" value="1"/>
</dbReference>
<dbReference type="PANTHER" id="PTHR37984:SF5">
    <property type="entry name" value="PROTEIN NYNRIN-LIKE"/>
    <property type="match status" value="1"/>
</dbReference>
<organism evidence="2">
    <name type="scientific">Tanacetum cinerariifolium</name>
    <name type="common">Dalmatian daisy</name>
    <name type="synonym">Chrysanthemum cinerariifolium</name>
    <dbReference type="NCBI Taxonomy" id="118510"/>
    <lineage>
        <taxon>Eukaryota</taxon>
        <taxon>Viridiplantae</taxon>
        <taxon>Streptophyta</taxon>
        <taxon>Embryophyta</taxon>
        <taxon>Tracheophyta</taxon>
        <taxon>Spermatophyta</taxon>
        <taxon>Magnoliopsida</taxon>
        <taxon>eudicotyledons</taxon>
        <taxon>Gunneridae</taxon>
        <taxon>Pentapetalae</taxon>
        <taxon>asterids</taxon>
        <taxon>campanulids</taxon>
        <taxon>Asterales</taxon>
        <taxon>Asteraceae</taxon>
        <taxon>Asteroideae</taxon>
        <taxon>Anthemideae</taxon>
        <taxon>Anthemidinae</taxon>
        <taxon>Tanacetum</taxon>
    </lineage>
</organism>
<evidence type="ECO:0000259" key="1">
    <source>
        <dbReference type="Pfam" id="PF17921"/>
    </source>
</evidence>
<keyword evidence="2" id="KW-0808">Transferase</keyword>
<evidence type="ECO:0000313" key="2">
    <source>
        <dbReference type="EMBL" id="GEZ85506.1"/>
    </source>
</evidence>
<dbReference type="InterPro" id="IPR050951">
    <property type="entry name" value="Retrovirus_Pol_polyprotein"/>
</dbReference>
<accession>A0A699ITZ3</accession>
<proteinExistence type="predicted"/>
<feature type="domain" description="Integrase zinc-binding" evidence="1">
    <location>
        <begin position="189"/>
        <end position="244"/>
    </location>
</feature>
<name>A0A699ITZ3_TANCI</name>
<feature type="domain" description="Integrase zinc-binding" evidence="1">
    <location>
        <begin position="409"/>
        <end position="463"/>
    </location>
</feature>